<comment type="similarity">
    <text evidence="2 6">Belongs to the NifW family.</text>
</comment>
<evidence type="ECO:0000313" key="8">
    <source>
        <dbReference type="Proteomes" id="UP000028252"/>
    </source>
</evidence>
<dbReference type="PIRSF" id="PIRSF005790">
    <property type="entry name" value="NifW"/>
    <property type="match status" value="1"/>
</dbReference>
<evidence type="ECO:0000256" key="5">
    <source>
        <dbReference type="ARBA" id="ARBA00023231"/>
    </source>
</evidence>
<sequence length="110" mass="12862">MSDIDFLDDLEELSSAEEFLEYFDIEFDPKVVMVNRLHIMQRYHDYLQSADGAGSLPQDESALKAAYCQMLEQAYRDFVESDALTEKVFKVFRMHEPQTTFVPLDQLLEL</sequence>
<dbReference type="InterPro" id="IPR004893">
    <property type="entry name" value="NifW"/>
</dbReference>
<dbReference type="GO" id="GO:0009399">
    <property type="term" value="P:nitrogen fixation"/>
    <property type="evidence" value="ECO:0007669"/>
    <property type="project" value="UniProtKB-UniRule"/>
</dbReference>
<dbReference type="Pfam" id="PF03206">
    <property type="entry name" value="NifW"/>
    <property type="match status" value="1"/>
</dbReference>
<comment type="caution">
    <text evidence="7">The sequence shown here is derived from an EMBL/GenBank/DDBJ whole genome shotgun (WGS) entry which is preliminary data.</text>
</comment>
<keyword evidence="8" id="KW-1185">Reference proteome</keyword>
<dbReference type="OrthoDB" id="9811868at2"/>
<evidence type="ECO:0000256" key="6">
    <source>
        <dbReference type="HAMAP-Rule" id="MF_00529"/>
    </source>
</evidence>
<name>A0A081FYS8_9GAMM</name>
<dbReference type="eggNOG" id="ENOG50330W8">
    <property type="taxonomic scope" value="Bacteria"/>
</dbReference>
<evidence type="ECO:0000256" key="4">
    <source>
        <dbReference type="ARBA" id="ARBA00016274"/>
    </source>
</evidence>
<dbReference type="HAMAP" id="MF_00529">
    <property type="entry name" value="NifW"/>
    <property type="match status" value="1"/>
</dbReference>
<evidence type="ECO:0000256" key="3">
    <source>
        <dbReference type="ARBA" id="ARBA00011284"/>
    </source>
</evidence>
<protein>
    <recommendedName>
        <fullName evidence="4 6">Nitrogenase-stabilizing/protective protein NifW</fullName>
    </recommendedName>
</protein>
<dbReference type="EMBL" id="JMQN01000030">
    <property type="protein sequence ID" value="KEA63683.1"/>
    <property type="molecule type" value="Genomic_DNA"/>
</dbReference>
<evidence type="ECO:0000256" key="2">
    <source>
        <dbReference type="ARBA" id="ARBA00008351"/>
    </source>
</evidence>
<dbReference type="PATRIC" id="fig|1232683.4.peg.2098"/>
<comment type="subunit">
    <text evidence="3 6">Homotrimer; associates with NifD.</text>
</comment>
<dbReference type="Proteomes" id="UP000028252">
    <property type="component" value="Unassembled WGS sequence"/>
</dbReference>
<evidence type="ECO:0000313" key="7">
    <source>
        <dbReference type="EMBL" id="KEA63683.1"/>
    </source>
</evidence>
<dbReference type="RefSeq" id="WP_036187625.1">
    <property type="nucleotide sequence ID" value="NZ_JMQN01000030.1"/>
</dbReference>
<evidence type="ECO:0000256" key="1">
    <source>
        <dbReference type="ARBA" id="ARBA00002247"/>
    </source>
</evidence>
<dbReference type="STRING" id="1232683.ADIMK_2139"/>
<proteinExistence type="inferred from homology"/>
<gene>
    <name evidence="6" type="primary">nifW</name>
    <name evidence="7" type="ORF">ADIMK_2139</name>
</gene>
<comment type="function">
    <text evidence="1 6">May protect the nitrogenase Fe-Mo protein from oxidative damage.</text>
</comment>
<organism evidence="7 8">
    <name type="scientific">Marinobacterium lacunae</name>
    <dbReference type="NCBI Taxonomy" id="1232683"/>
    <lineage>
        <taxon>Bacteria</taxon>
        <taxon>Pseudomonadati</taxon>
        <taxon>Pseudomonadota</taxon>
        <taxon>Gammaproteobacteria</taxon>
        <taxon>Oceanospirillales</taxon>
        <taxon>Oceanospirillaceae</taxon>
        <taxon>Marinobacterium</taxon>
    </lineage>
</organism>
<keyword evidence="5 6" id="KW-0535">Nitrogen fixation</keyword>
<reference evidence="7 8" key="1">
    <citation type="submission" date="2014-04" db="EMBL/GenBank/DDBJ databases">
        <title>Marinobacterium kochiensis sp. nov., isolated from sediment sample collected from Kochi backwaters in Kerala, India.</title>
        <authorList>
            <person name="Singh A."/>
            <person name="Pinnaka A.K."/>
        </authorList>
    </citation>
    <scope>NUCLEOTIDE SEQUENCE [LARGE SCALE GENOMIC DNA]</scope>
    <source>
        <strain evidence="7 8">AK27</strain>
    </source>
</reference>
<accession>A0A081FYS8</accession>
<dbReference type="AlphaFoldDB" id="A0A081FYS8"/>